<gene>
    <name evidence="7" type="ORF">SAMN04488001_1249</name>
</gene>
<keyword evidence="5 6" id="KW-0472">Membrane</keyword>
<reference evidence="8" key="1">
    <citation type="submission" date="2016-10" db="EMBL/GenBank/DDBJ databases">
        <authorList>
            <person name="Varghese N."/>
            <person name="Submissions S."/>
        </authorList>
    </citation>
    <scope>NUCLEOTIDE SEQUENCE [LARGE SCALE GENOMIC DNA]</scope>
    <source>
        <strain evidence="8">DSM 26922</strain>
    </source>
</reference>
<dbReference type="OrthoDB" id="7659099at2"/>
<keyword evidence="4 6" id="KW-1133">Transmembrane helix</keyword>
<dbReference type="Proteomes" id="UP000199441">
    <property type="component" value="Unassembled WGS sequence"/>
</dbReference>
<feature type="transmembrane region" description="Helical" evidence="6">
    <location>
        <begin position="188"/>
        <end position="206"/>
    </location>
</feature>
<feature type="transmembrane region" description="Helical" evidence="6">
    <location>
        <begin position="152"/>
        <end position="176"/>
    </location>
</feature>
<dbReference type="RefSeq" id="WP_089945785.1">
    <property type="nucleotide sequence ID" value="NZ_FNOI01000002.1"/>
</dbReference>
<sequence length="207" mass="21848">MTGAEFALLLLAWAIGGASPGPATLAIAGTSMERGRAAGLVVAAGIVCGSASWGIAAALGMSALMVANAWLVEILRYVGAAYLMYLGFKALRSGLSDKPLATVQAKRGGLRSVYVKGLLLHLTNPKAVFGWGAIFAIAVPPGSDARVVWETFAALFAVSNVVFFGYALLFSTEAFIRGYQKMRRWFEISFGLMFGFAGIKILTARLT</sequence>
<evidence type="ECO:0000256" key="1">
    <source>
        <dbReference type="ARBA" id="ARBA00004651"/>
    </source>
</evidence>
<keyword evidence="2" id="KW-1003">Cell membrane</keyword>
<feature type="transmembrane region" description="Helical" evidence="6">
    <location>
        <begin position="74"/>
        <end position="91"/>
    </location>
</feature>
<evidence type="ECO:0000313" key="8">
    <source>
        <dbReference type="Proteomes" id="UP000199441"/>
    </source>
</evidence>
<organism evidence="7 8">
    <name type="scientific">Litoreibacter albidus</name>
    <dbReference type="NCBI Taxonomy" id="670155"/>
    <lineage>
        <taxon>Bacteria</taxon>
        <taxon>Pseudomonadati</taxon>
        <taxon>Pseudomonadota</taxon>
        <taxon>Alphaproteobacteria</taxon>
        <taxon>Rhodobacterales</taxon>
        <taxon>Roseobacteraceae</taxon>
        <taxon>Litoreibacter</taxon>
    </lineage>
</organism>
<evidence type="ECO:0000256" key="6">
    <source>
        <dbReference type="SAM" id="Phobius"/>
    </source>
</evidence>
<dbReference type="EMBL" id="FNOI01000002">
    <property type="protein sequence ID" value="SDW58283.1"/>
    <property type="molecule type" value="Genomic_DNA"/>
</dbReference>
<evidence type="ECO:0000256" key="4">
    <source>
        <dbReference type="ARBA" id="ARBA00022989"/>
    </source>
</evidence>
<protein>
    <submittedName>
        <fullName evidence="7">Threonine/homoserine/homoserine lactone efflux protein</fullName>
    </submittedName>
</protein>
<dbReference type="GO" id="GO:0015171">
    <property type="term" value="F:amino acid transmembrane transporter activity"/>
    <property type="evidence" value="ECO:0007669"/>
    <property type="project" value="TreeGrafter"/>
</dbReference>
<evidence type="ECO:0000256" key="5">
    <source>
        <dbReference type="ARBA" id="ARBA00023136"/>
    </source>
</evidence>
<comment type="subcellular location">
    <subcellularLocation>
        <location evidence="1">Cell membrane</location>
        <topology evidence="1">Multi-pass membrane protein</topology>
    </subcellularLocation>
</comment>
<keyword evidence="8" id="KW-1185">Reference proteome</keyword>
<dbReference type="Pfam" id="PF01810">
    <property type="entry name" value="LysE"/>
    <property type="match status" value="1"/>
</dbReference>
<feature type="transmembrane region" description="Helical" evidence="6">
    <location>
        <begin position="38"/>
        <end position="67"/>
    </location>
</feature>
<dbReference type="GO" id="GO:0005886">
    <property type="term" value="C:plasma membrane"/>
    <property type="evidence" value="ECO:0007669"/>
    <property type="project" value="UniProtKB-SubCell"/>
</dbReference>
<evidence type="ECO:0000256" key="3">
    <source>
        <dbReference type="ARBA" id="ARBA00022692"/>
    </source>
</evidence>
<evidence type="ECO:0000256" key="2">
    <source>
        <dbReference type="ARBA" id="ARBA00022475"/>
    </source>
</evidence>
<proteinExistence type="predicted"/>
<keyword evidence="3 6" id="KW-0812">Transmembrane</keyword>
<name>A0A1H2UQ77_9RHOB</name>
<accession>A0A1H2UQ77</accession>
<evidence type="ECO:0000313" key="7">
    <source>
        <dbReference type="EMBL" id="SDW58283.1"/>
    </source>
</evidence>
<dbReference type="InterPro" id="IPR001123">
    <property type="entry name" value="LeuE-type"/>
</dbReference>
<dbReference type="STRING" id="670155.SAMN04488001_1249"/>
<dbReference type="PANTHER" id="PTHR30086:SF19">
    <property type="entry name" value="THREONINE EFFLUX PROTEIN"/>
    <property type="match status" value="1"/>
</dbReference>
<dbReference type="AlphaFoldDB" id="A0A1H2UQ77"/>
<dbReference type="PANTHER" id="PTHR30086">
    <property type="entry name" value="ARGININE EXPORTER PROTEIN ARGO"/>
    <property type="match status" value="1"/>
</dbReference>